<evidence type="ECO:0000256" key="5">
    <source>
        <dbReference type="ARBA" id="ARBA00022729"/>
    </source>
</evidence>
<dbReference type="NCBIfam" id="TIGR01376">
    <property type="entry name" value="POMP_repeat"/>
    <property type="match status" value="3"/>
</dbReference>
<dbReference type="Pfam" id="PF02415">
    <property type="entry name" value="Chlam_PMP"/>
    <property type="match status" value="6"/>
</dbReference>
<gene>
    <name evidence="9" type="primary">pmpI_1</name>
    <name evidence="9" type="ORF">MBCUR_14350</name>
</gene>
<comment type="caution">
    <text evidence="9">The sequence shown here is derived from an EMBL/GenBank/DDBJ whole genome shotgun (WGS) entry which is preliminary data.</text>
</comment>
<sequence length="785" mass="86178">MKLLFNGNNASTNGGALYLNGGITTITNKSTFNNNKAINGGGIYTNSNLTINSIEFSSNIVSSNGAGLYINSGTVNILNDSNFINNKAINGSGVYSNGKLVVNSVLFLNNNASANGGAIYSLNDLNIFATIFNKNNANSNGGAIFTNGGTTNINSNSAFTGNSAVNGACIYSNSNLNINSIIFSNNTAKTNGGALYLNGGVTNISGTSNFTNNRAINGGAIYSKSKLFISSSLLSLNNATGDGGVLYSLNDLQIINSTFNNNKANSNGGTIYSNAICKITNSNFKNTSGKYGSAIYSNKTLNLTNVAFSGIKMNVVMVVTLPYGVKYYYNVKTDKSSSPTIVKVVLTKNNNIANAIWQTNSGNTFINNKKQKTNSGLAKEKVVLNNKYSATTNSSGTAIIKFNQSTLNTFNGLTKTSENYKYNFSVKYNGNSLYSAVSSSLIANAKITSHKVDSYWNLMTKKTGSTQINISYQVNKNGWYKKINNKWVKQTKIPSISGKWYVQNSKTKKYSPIKIKKFPSSYKTTYYGKHTENINTGVNNKLKPYVFTTLTISTKINGKTSKYTQKTYVASTTDIYFKDDLTSKERLKYNESLINHAENKKWVHVNHSVVKKQLITLLRDDKDSKINGELTSLSKAKAIYTWVGKKEKYSGYSDSHHSDLWSIEKINKIKGNGSKNINLINCADHSNLVVSLLRTAGIPAVYAHSKVYGGHYWACAYVKLTKNGKTLTAWHWLDTIHPYFKYNKSPKTKGEFKDYPKLAIDSKKYPNDENMVTKKDLRNHLNYGF</sequence>
<proteinExistence type="predicted"/>
<dbReference type="STRING" id="49547.MBCUR_14350"/>
<evidence type="ECO:0000313" key="10">
    <source>
        <dbReference type="Proteomes" id="UP000077245"/>
    </source>
</evidence>
<comment type="subcellular location">
    <subcellularLocation>
        <location evidence="1">Cell envelope</location>
    </subcellularLocation>
    <subcellularLocation>
        <location evidence="2">Cell outer membrane</location>
    </subcellularLocation>
    <subcellularLocation>
        <location evidence="3">Secreted</location>
    </subcellularLocation>
</comment>
<name>A0A166A187_9EURY</name>
<dbReference type="PANTHER" id="PTHR11319">
    <property type="entry name" value="G PROTEIN-COUPLED RECEPTOR-RELATED"/>
    <property type="match status" value="1"/>
</dbReference>
<organism evidence="9 10">
    <name type="scientific">Methanobrevibacter curvatus</name>
    <dbReference type="NCBI Taxonomy" id="49547"/>
    <lineage>
        <taxon>Archaea</taxon>
        <taxon>Methanobacteriati</taxon>
        <taxon>Methanobacteriota</taxon>
        <taxon>Methanomada group</taxon>
        <taxon>Methanobacteria</taxon>
        <taxon>Methanobacteriales</taxon>
        <taxon>Methanobacteriaceae</taxon>
        <taxon>Methanobrevibacter</taxon>
    </lineage>
</organism>
<evidence type="ECO:0000256" key="6">
    <source>
        <dbReference type="ARBA" id="ARBA00023136"/>
    </source>
</evidence>
<dbReference type="PATRIC" id="fig|49547.3.peg.1533"/>
<evidence type="ECO:0000259" key="8">
    <source>
        <dbReference type="Pfam" id="PF01841"/>
    </source>
</evidence>
<dbReference type="Pfam" id="PF01841">
    <property type="entry name" value="Transglut_core"/>
    <property type="match status" value="1"/>
</dbReference>
<reference evidence="9 10" key="1">
    <citation type="submission" date="2016-04" db="EMBL/GenBank/DDBJ databases">
        <title>Genome sequence of Methanobrevibacter curvatus DSM 11111.</title>
        <authorList>
            <person name="Poehlein A."/>
            <person name="Seedorf H."/>
            <person name="Daniel R."/>
        </authorList>
    </citation>
    <scope>NUCLEOTIDE SEQUENCE [LARGE SCALE GENOMIC DNA]</scope>
    <source>
        <strain evidence="9 10">DSM 11111</strain>
    </source>
</reference>
<dbReference type="InterPro" id="IPR038765">
    <property type="entry name" value="Papain-like_cys_pep_sf"/>
</dbReference>
<evidence type="ECO:0000256" key="2">
    <source>
        <dbReference type="ARBA" id="ARBA00004442"/>
    </source>
</evidence>
<evidence type="ECO:0000256" key="4">
    <source>
        <dbReference type="ARBA" id="ARBA00022525"/>
    </source>
</evidence>
<evidence type="ECO:0000313" key="9">
    <source>
        <dbReference type="EMBL" id="KZX11439.1"/>
    </source>
</evidence>
<dbReference type="SUPFAM" id="SSF54001">
    <property type="entry name" value="Cysteine proteinases"/>
    <property type="match status" value="1"/>
</dbReference>
<protein>
    <submittedName>
        <fullName evidence="9">Putative outer membrane protein PmpI</fullName>
    </submittedName>
</protein>
<evidence type="ECO:0000256" key="3">
    <source>
        <dbReference type="ARBA" id="ARBA00004613"/>
    </source>
</evidence>
<feature type="domain" description="Transglutaminase-like" evidence="8">
    <location>
        <begin position="627"/>
        <end position="718"/>
    </location>
</feature>
<dbReference type="GO" id="GO:0005576">
    <property type="term" value="C:extracellular region"/>
    <property type="evidence" value="ECO:0007669"/>
    <property type="project" value="UniProtKB-SubCell"/>
</dbReference>
<dbReference type="AlphaFoldDB" id="A0A166A187"/>
<dbReference type="EMBL" id="LWMV01000188">
    <property type="protein sequence ID" value="KZX11439.1"/>
    <property type="molecule type" value="Genomic_DNA"/>
</dbReference>
<dbReference type="Gene3D" id="3.10.620.30">
    <property type="match status" value="1"/>
</dbReference>
<dbReference type="InterPro" id="IPR003368">
    <property type="entry name" value="POMP_repeat"/>
</dbReference>
<keyword evidence="10" id="KW-1185">Reference proteome</keyword>
<dbReference type="Proteomes" id="UP000077245">
    <property type="component" value="Unassembled WGS sequence"/>
</dbReference>
<dbReference type="InterPro" id="IPR002931">
    <property type="entry name" value="Transglutaminase-like"/>
</dbReference>
<evidence type="ECO:0000256" key="7">
    <source>
        <dbReference type="ARBA" id="ARBA00023237"/>
    </source>
</evidence>
<keyword evidence="7" id="KW-0998">Cell outer membrane</keyword>
<keyword evidence="6" id="KW-0472">Membrane</keyword>
<dbReference type="PANTHER" id="PTHR11319:SF35">
    <property type="entry name" value="OUTER MEMBRANE PROTEIN PMPC-RELATED"/>
    <property type="match status" value="1"/>
</dbReference>
<keyword evidence="4" id="KW-0964">Secreted</keyword>
<accession>A0A166A187</accession>
<evidence type="ECO:0000256" key="1">
    <source>
        <dbReference type="ARBA" id="ARBA00004196"/>
    </source>
</evidence>
<keyword evidence="5" id="KW-0732">Signal</keyword>